<protein>
    <submittedName>
        <fullName evidence="1">Uncharacterized protein</fullName>
    </submittedName>
</protein>
<dbReference type="EMBL" id="GGEC01080199">
    <property type="protein sequence ID" value="MBX60683.1"/>
    <property type="molecule type" value="Transcribed_RNA"/>
</dbReference>
<dbReference type="AlphaFoldDB" id="A0A2P2Q155"/>
<accession>A0A2P2Q155</accession>
<reference evidence="1" key="1">
    <citation type="submission" date="2018-02" db="EMBL/GenBank/DDBJ databases">
        <title>Rhizophora mucronata_Transcriptome.</title>
        <authorList>
            <person name="Meera S.P."/>
            <person name="Sreeshan A."/>
            <person name="Augustine A."/>
        </authorList>
    </citation>
    <scope>NUCLEOTIDE SEQUENCE</scope>
    <source>
        <tissue evidence="1">Leaf</tissue>
    </source>
</reference>
<proteinExistence type="predicted"/>
<organism evidence="1">
    <name type="scientific">Rhizophora mucronata</name>
    <name type="common">Asiatic mangrove</name>
    <dbReference type="NCBI Taxonomy" id="61149"/>
    <lineage>
        <taxon>Eukaryota</taxon>
        <taxon>Viridiplantae</taxon>
        <taxon>Streptophyta</taxon>
        <taxon>Embryophyta</taxon>
        <taxon>Tracheophyta</taxon>
        <taxon>Spermatophyta</taxon>
        <taxon>Magnoliopsida</taxon>
        <taxon>eudicotyledons</taxon>
        <taxon>Gunneridae</taxon>
        <taxon>Pentapetalae</taxon>
        <taxon>rosids</taxon>
        <taxon>fabids</taxon>
        <taxon>Malpighiales</taxon>
        <taxon>Rhizophoraceae</taxon>
        <taxon>Rhizophora</taxon>
    </lineage>
</organism>
<sequence length="18" mass="2046">MVNVAFVLYSLILHSIIL</sequence>
<name>A0A2P2Q155_RHIMU</name>
<evidence type="ECO:0000313" key="1">
    <source>
        <dbReference type="EMBL" id="MBX60683.1"/>
    </source>
</evidence>